<feature type="transmembrane region" description="Helical" evidence="9">
    <location>
        <begin position="491"/>
        <end position="515"/>
    </location>
</feature>
<dbReference type="EMBL" id="JAEQNC010000007">
    <property type="protein sequence ID" value="MBL0373197.1"/>
    <property type="molecule type" value="Genomic_DNA"/>
</dbReference>
<dbReference type="InterPro" id="IPR011014">
    <property type="entry name" value="MscS_channel_TM-2"/>
</dbReference>
<sequence>MRRLIVRCRAAAVCGALAILLALPFVATTAHAQADATKSAVAATVEALQEQVKSELQKAAAALEQLKKKAENVATDDAQLAHLKINSDELSKQITSAMEPLESRYSLVTKRLEEIGAPPADGKAPEDPDLTSDRQRLQGEKTEMNTIRSDAEVLTEEAAKLASQISEQRRKLFAETLLRRTEITPEILEETAKAAHNEGGEFLSKTRSSLEFMWNFKRTGFFAALFFSFVAAAFFMFLVRWAFAPIIRRENGDENPAYITRLSRAFWSTLVPTLAVAAFAVTCMFLLHYFKVLREDIAQIFYAFLWVLAGVYFVFRLSLSIVTPGKPAWRLINVSDRGARRLITFTVLMAVVNGIGYLVGQATAVLDSPIVLSVARGFFSSVVIGMLVFVLAFIHPMKAPDGGPDRPWPRFIRMTLMLMGIGLILMSVIGYIGLAQFAATQIVISGAILITMYIGFLTGHAISRTHVFGKTSIGMYLGERFKLSEIQLDQLGLVLGLAVYVLVAMIGIPSIMLQWGFRGADVWAISIRLFTEIKIGNITISLLGILVGALLFGAGLFVTKWFQRWLDRNVMVRSQVDVGVRNSVNTALGYAGVAIAGLIGISAAGINLSSLALVAGALSLGIGFGLQTIVQNFVSGLILLAERPFKVGDWVVAGPTEGFVRRISVRATEIETFQNQSIIVPNSQLINAAVGNWTLRNSLARSEVAVSVGYDSDPRKVMDILLEIARAQPTILTVPEPNVSFLRFGEFSLDFELRFYLADILSGGPVRNDVRISILERFREEGIEMPFPKRDIDIHVNQQPTGLMATIDGAQPEVDKLARQQIDRRRKAAEARADELDRTDDNYDDDGDNTPDNGSRDDADGEDAR</sequence>
<dbReference type="GO" id="GO:0005886">
    <property type="term" value="C:plasma membrane"/>
    <property type="evidence" value="ECO:0007669"/>
    <property type="project" value="UniProtKB-SubCell"/>
</dbReference>
<accession>A0A936YUI2</accession>
<comment type="subcellular location">
    <subcellularLocation>
        <location evidence="1">Cell membrane</location>
        <topology evidence="1">Multi-pass membrane protein</topology>
    </subcellularLocation>
</comment>
<dbReference type="Gene3D" id="1.10.287.1260">
    <property type="match status" value="1"/>
</dbReference>
<feature type="transmembrane region" description="Helical" evidence="9">
    <location>
        <begin position="415"/>
        <end position="434"/>
    </location>
</feature>
<dbReference type="AlphaFoldDB" id="A0A936YUI2"/>
<evidence type="ECO:0000256" key="10">
    <source>
        <dbReference type="SAM" id="SignalP"/>
    </source>
</evidence>
<keyword evidence="7" id="KW-0175">Coiled coil</keyword>
<dbReference type="InterPro" id="IPR006686">
    <property type="entry name" value="MscS_channel_CS"/>
</dbReference>
<feature type="coiled-coil region" evidence="7">
    <location>
        <begin position="45"/>
        <end position="76"/>
    </location>
</feature>
<dbReference type="RefSeq" id="WP_201659254.1">
    <property type="nucleotide sequence ID" value="NZ_JAEQNC010000007.1"/>
</dbReference>
<evidence type="ECO:0000313" key="13">
    <source>
        <dbReference type="EMBL" id="MBL0373197.1"/>
    </source>
</evidence>
<dbReference type="Pfam" id="PF00924">
    <property type="entry name" value="MS_channel_2nd"/>
    <property type="match status" value="1"/>
</dbReference>
<dbReference type="InterPro" id="IPR049278">
    <property type="entry name" value="MS_channel_C"/>
</dbReference>
<keyword evidence="6 9" id="KW-0472">Membrane</keyword>
<feature type="chain" id="PRO_5036911712" evidence="10">
    <location>
        <begin position="33"/>
        <end position="865"/>
    </location>
</feature>
<gene>
    <name evidence="13" type="ORF">JJB09_14265</name>
</gene>
<dbReference type="InterPro" id="IPR023408">
    <property type="entry name" value="MscS_beta-dom_sf"/>
</dbReference>
<comment type="caution">
    <text evidence="13">The sequence shown here is derived from an EMBL/GenBank/DDBJ whole genome shotgun (WGS) entry which is preliminary data.</text>
</comment>
<organism evidence="13 14">
    <name type="scientific">Rhizobium setariae</name>
    <dbReference type="NCBI Taxonomy" id="2801340"/>
    <lineage>
        <taxon>Bacteria</taxon>
        <taxon>Pseudomonadati</taxon>
        <taxon>Pseudomonadota</taxon>
        <taxon>Alphaproteobacteria</taxon>
        <taxon>Hyphomicrobiales</taxon>
        <taxon>Rhizobiaceae</taxon>
        <taxon>Rhizobium/Agrobacterium group</taxon>
        <taxon>Rhizobium</taxon>
    </lineage>
</organism>
<dbReference type="PANTHER" id="PTHR30347:SF1">
    <property type="entry name" value="MECHANOSENSITIVE CHANNEL MSCK"/>
    <property type="match status" value="1"/>
</dbReference>
<evidence type="ECO:0000256" key="7">
    <source>
        <dbReference type="SAM" id="Coils"/>
    </source>
</evidence>
<evidence type="ECO:0000256" key="4">
    <source>
        <dbReference type="ARBA" id="ARBA00022692"/>
    </source>
</evidence>
<dbReference type="Gene3D" id="2.30.30.60">
    <property type="match status" value="1"/>
</dbReference>
<feature type="transmembrane region" description="Helical" evidence="9">
    <location>
        <begin position="342"/>
        <end position="364"/>
    </location>
</feature>
<dbReference type="Pfam" id="PF21082">
    <property type="entry name" value="MS_channel_3rd"/>
    <property type="match status" value="1"/>
</dbReference>
<protein>
    <submittedName>
        <fullName evidence="13">Mechanosensitive ion channel family protein</fullName>
    </submittedName>
</protein>
<name>A0A936YUI2_9HYPH</name>
<dbReference type="SUPFAM" id="SSF82861">
    <property type="entry name" value="Mechanosensitive channel protein MscS (YggB), transmembrane region"/>
    <property type="match status" value="1"/>
</dbReference>
<feature type="transmembrane region" description="Helical" evidence="9">
    <location>
        <begin position="300"/>
        <end position="322"/>
    </location>
</feature>
<keyword evidence="14" id="KW-1185">Reference proteome</keyword>
<feature type="transmembrane region" description="Helical" evidence="9">
    <location>
        <begin position="583"/>
        <end position="606"/>
    </location>
</feature>
<evidence type="ECO:0000259" key="12">
    <source>
        <dbReference type="Pfam" id="PF21082"/>
    </source>
</evidence>
<dbReference type="GO" id="GO:0008381">
    <property type="term" value="F:mechanosensitive monoatomic ion channel activity"/>
    <property type="evidence" value="ECO:0007669"/>
    <property type="project" value="UniProtKB-ARBA"/>
</dbReference>
<evidence type="ECO:0000256" key="2">
    <source>
        <dbReference type="ARBA" id="ARBA00008017"/>
    </source>
</evidence>
<feature type="region of interest" description="Disordered" evidence="8">
    <location>
        <begin position="809"/>
        <end position="865"/>
    </location>
</feature>
<proteinExistence type="inferred from homology"/>
<evidence type="ECO:0000256" key="9">
    <source>
        <dbReference type="SAM" id="Phobius"/>
    </source>
</evidence>
<dbReference type="InterPro" id="IPR010920">
    <property type="entry name" value="LSM_dom_sf"/>
</dbReference>
<feature type="transmembrane region" description="Helical" evidence="9">
    <location>
        <begin position="612"/>
        <end position="640"/>
    </location>
</feature>
<dbReference type="SUPFAM" id="SSF82689">
    <property type="entry name" value="Mechanosensitive channel protein MscS (YggB), C-terminal domain"/>
    <property type="match status" value="1"/>
</dbReference>
<feature type="compositionally biased region" description="Basic and acidic residues" evidence="8">
    <location>
        <begin position="123"/>
        <end position="141"/>
    </location>
</feature>
<keyword evidence="10" id="KW-0732">Signal</keyword>
<evidence type="ECO:0000256" key="5">
    <source>
        <dbReference type="ARBA" id="ARBA00022989"/>
    </source>
</evidence>
<feature type="region of interest" description="Disordered" evidence="8">
    <location>
        <begin position="116"/>
        <end position="141"/>
    </location>
</feature>
<evidence type="ECO:0000256" key="1">
    <source>
        <dbReference type="ARBA" id="ARBA00004651"/>
    </source>
</evidence>
<dbReference type="InterPro" id="IPR052702">
    <property type="entry name" value="MscS-like_channel"/>
</dbReference>
<feature type="coiled-coil region" evidence="7">
    <location>
        <begin position="144"/>
        <end position="171"/>
    </location>
</feature>
<feature type="transmembrane region" description="Helical" evidence="9">
    <location>
        <begin position="370"/>
        <end position="394"/>
    </location>
</feature>
<dbReference type="Gene3D" id="3.30.70.100">
    <property type="match status" value="1"/>
</dbReference>
<feature type="transmembrane region" description="Helical" evidence="9">
    <location>
        <begin position="221"/>
        <end position="244"/>
    </location>
</feature>
<comment type="similarity">
    <text evidence="2">Belongs to the MscS (TC 1.A.23) family.</text>
</comment>
<dbReference type="PANTHER" id="PTHR30347">
    <property type="entry name" value="POTASSIUM CHANNEL RELATED"/>
    <property type="match status" value="1"/>
</dbReference>
<feature type="transmembrane region" description="Helical" evidence="9">
    <location>
        <begin position="440"/>
        <end position="462"/>
    </location>
</feature>
<feature type="transmembrane region" description="Helical" evidence="9">
    <location>
        <begin position="535"/>
        <end position="562"/>
    </location>
</feature>
<keyword evidence="4 9" id="KW-0812">Transmembrane</keyword>
<dbReference type="SUPFAM" id="SSF50182">
    <property type="entry name" value="Sm-like ribonucleoproteins"/>
    <property type="match status" value="1"/>
</dbReference>
<dbReference type="InterPro" id="IPR011066">
    <property type="entry name" value="MscS_channel_C_sf"/>
</dbReference>
<evidence type="ECO:0000256" key="3">
    <source>
        <dbReference type="ARBA" id="ARBA00022475"/>
    </source>
</evidence>
<feature type="compositionally biased region" description="Basic and acidic residues" evidence="8">
    <location>
        <begin position="813"/>
        <end position="841"/>
    </location>
</feature>
<feature type="compositionally biased region" description="Basic and acidic residues" evidence="8">
    <location>
        <begin position="854"/>
        <end position="865"/>
    </location>
</feature>
<feature type="domain" description="Mechanosensitive ion channel MscS C-terminal" evidence="12">
    <location>
        <begin position="703"/>
        <end position="785"/>
    </location>
</feature>
<feature type="domain" description="Mechanosensitive ion channel MscS" evidence="11">
    <location>
        <begin position="628"/>
        <end position="694"/>
    </location>
</feature>
<evidence type="ECO:0000313" key="14">
    <source>
        <dbReference type="Proteomes" id="UP000633219"/>
    </source>
</evidence>
<evidence type="ECO:0000256" key="6">
    <source>
        <dbReference type="ARBA" id="ARBA00023136"/>
    </source>
</evidence>
<evidence type="ECO:0000259" key="11">
    <source>
        <dbReference type="Pfam" id="PF00924"/>
    </source>
</evidence>
<keyword evidence="5 9" id="KW-1133">Transmembrane helix</keyword>
<keyword evidence="3" id="KW-1003">Cell membrane</keyword>
<feature type="transmembrane region" description="Helical" evidence="9">
    <location>
        <begin position="265"/>
        <end position="288"/>
    </location>
</feature>
<evidence type="ECO:0000256" key="8">
    <source>
        <dbReference type="SAM" id="MobiDB-lite"/>
    </source>
</evidence>
<feature type="signal peptide" evidence="10">
    <location>
        <begin position="1"/>
        <end position="32"/>
    </location>
</feature>
<dbReference type="Proteomes" id="UP000633219">
    <property type="component" value="Unassembled WGS sequence"/>
</dbReference>
<dbReference type="InterPro" id="IPR006685">
    <property type="entry name" value="MscS_channel_2nd"/>
</dbReference>
<reference evidence="13" key="1">
    <citation type="submission" date="2021-01" db="EMBL/GenBank/DDBJ databases">
        <title>Rhizobium sp. strain KVB221 16S ribosomal RNA gene Genome sequencing and assembly.</title>
        <authorList>
            <person name="Kang M."/>
        </authorList>
    </citation>
    <scope>NUCLEOTIDE SEQUENCE</scope>
    <source>
        <strain evidence="13">KVB221</strain>
    </source>
</reference>
<dbReference type="PROSITE" id="PS01246">
    <property type="entry name" value="UPF0003"/>
    <property type="match status" value="1"/>
</dbReference>